<organism evidence="9 10">
    <name type="scientific">Prunus avium</name>
    <name type="common">Cherry</name>
    <name type="synonym">Cerasus avium</name>
    <dbReference type="NCBI Taxonomy" id="42229"/>
    <lineage>
        <taxon>Eukaryota</taxon>
        <taxon>Viridiplantae</taxon>
        <taxon>Streptophyta</taxon>
        <taxon>Embryophyta</taxon>
        <taxon>Tracheophyta</taxon>
        <taxon>Spermatophyta</taxon>
        <taxon>Magnoliopsida</taxon>
        <taxon>eudicotyledons</taxon>
        <taxon>Gunneridae</taxon>
        <taxon>Pentapetalae</taxon>
        <taxon>rosids</taxon>
        <taxon>fabids</taxon>
        <taxon>Rosales</taxon>
        <taxon>Rosaceae</taxon>
        <taxon>Amygdaloideae</taxon>
        <taxon>Amygdaleae</taxon>
        <taxon>Prunus</taxon>
    </lineage>
</organism>
<keyword evidence="3 7" id="KW-0812">Transmembrane</keyword>
<feature type="transmembrane region" description="Helical" evidence="7">
    <location>
        <begin position="83"/>
        <end position="106"/>
    </location>
</feature>
<name>A0A6P5RSN8_PRUAV</name>
<comment type="subcellular location">
    <subcellularLocation>
        <location evidence="1">Membrane</location>
    </subcellularLocation>
</comment>
<evidence type="ECO:0000256" key="2">
    <source>
        <dbReference type="ARBA" id="ARBA00022448"/>
    </source>
</evidence>
<reference evidence="10" key="1">
    <citation type="submission" date="2025-08" db="UniProtKB">
        <authorList>
            <consortium name="RefSeq"/>
        </authorList>
    </citation>
    <scope>IDENTIFICATION</scope>
</reference>
<evidence type="ECO:0000313" key="10">
    <source>
        <dbReference type="RefSeq" id="XP_021804051.1"/>
    </source>
</evidence>
<keyword evidence="6 7" id="KW-0472">Membrane</keyword>
<dbReference type="Gene3D" id="1.20.120.1770">
    <property type="match status" value="1"/>
</dbReference>
<dbReference type="PROSITE" id="PS50939">
    <property type="entry name" value="CYTOCHROME_B561"/>
    <property type="match status" value="1"/>
</dbReference>
<accession>A0A6P5RSN8</accession>
<feature type="transmembrane region" description="Helical" evidence="7">
    <location>
        <begin position="53"/>
        <end position="71"/>
    </location>
</feature>
<feature type="non-terminal residue" evidence="10">
    <location>
        <position position="1"/>
    </location>
</feature>
<dbReference type="PANTHER" id="PTHR23130:SF171">
    <property type="entry name" value="OS01G0895300 PROTEIN"/>
    <property type="match status" value="1"/>
</dbReference>
<protein>
    <submittedName>
        <fullName evidence="10">Cytochrome b561 and DOMON domain-containing protein At3g07570-like</fullName>
    </submittedName>
</protein>
<gene>
    <name evidence="10" type="primary">LOC110748372</name>
</gene>
<evidence type="ECO:0000313" key="9">
    <source>
        <dbReference type="Proteomes" id="UP000515124"/>
    </source>
</evidence>
<dbReference type="GeneID" id="110748372"/>
<evidence type="ECO:0000259" key="8">
    <source>
        <dbReference type="PROSITE" id="PS50939"/>
    </source>
</evidence>
<evidence type="ECO:0000256" key="7">
    <source>
        <dbReference type="SAM" id="Phobius"/>
    </source>
</evidence>
<dbReference type="KEGG" id="pavi:110748372"/>
<keyword evidence="9" id="KW-1185">Reference proteome</keyword>
<feature type="domain" description="Cytochrome b561" evidence="8">
    <location>
        <begin position="1"/>
        <end position="141"/>
    </location>
</feature>
<dbReference type="GO" id="GO:0016020">
    <property type="term" value="C:membrane"/>
    <property type="evidence" value="ECO:0007669"/>
    <property type="project" value="UniProtKB-SubCell"/>
</dbReference>
<feature type="transmembrane region" description="Helical" evidence="7">
    <location>
        <begin position="118"/>
        <end position="139"/>
    </location>
</feature>
<evidence type="ECO:0000256" key="4">
    <source>
        <dbReference type="ARBA" id="ARBA00022982"/>
    </source>
</evidence>
<keyword evidence="2" id="KW-0813">Transport</keyword>
<dbReference type="SMART" id="SM00665">
    <property type="entry name" value="B561"/>
    <property type="match status" value="1"/>
</dbReference>
<sequence>SKHIELTKSIFKTEEEPWSAEHARMGHFDDNWSVVCGFVLNNKLNADVSTHKALGIIILVLGCLQVMALLVRPEKESKARKYWNWYHQGVGRILLILAIANVFYGIHLGEKGKAWNAGYGAVLAILVVTAVIFELRLWFKK</sequence>
<dbReference type="RefSeq" id="XP_021804051.1">
    <property type="nucleotide sequence ID" value="XM_021948359.1"/>
</dbReference>
<proteinExistence type="predicted"/>
<dbReference type="InterPro" id="IPR006593">
    <property type="entry name" value="Cyt_b561/ferric_Rdtase_TM"/>
</dbReference>
<evidence type="ECO:0000256" key="1">
    <source>
        <dbReference type="ARBA" id="ARBA00004370"/>
    </source>
</evidence>
<dbReference type="CDD" id="cd08760">
    <property type="entry name" value="Cyt_b561_FRRS1_like"/>
    <property type="match status" value="1"/>
</dbReference>
<keyword evidence="5 7" id="KW-1133">Transmembrane helix</keyword>
<dbReference type="PANTHER" id="PTHR23130">
    <property type="entry name" value="CYTOCHROME B561 AND DOMON DOMAIN-CONTAINING PROTEIN"/>
    <property type="match status" value="1"/>
</dbReference>
<evidence type="ECO:0000256" key="5">
    <source>
        <dbReference type="ARBA" id="ARBA00022989"/>
    </source>
</evidence>
<dbReference type="Proteomes" id="UP000515124">
    <property type="component" value="Unplaced"/>
</dbReference>
<keyword evidence="4" id="KW-0249">Electron transport</keyword>
<evidence type="ECO:0000256" key="3">
    <source>
        <dbReference type="ARBA" id="ARBA00022692"/>
    </source>
</evidence>
<dbReference type="AlphaFoldDB" id="A0A6P5RSN8"/>
<evidence type="ECO:0000256" key="6">
    <source>
        <dbReference type="ARBA" id="ARBA00023136"/>
    </source>
</evidence>